<dbReference type="Proteomes" id="UP000887575">
    <property type="component" value="Unassembled WGS sequence"/>
</dbReference>
<dbReference type="GO" id="GO:0005634">
    <property type="term" value="C:nucleus"/>
    <property type="evidence" value="ECO:0007669"/>
    <property type="project" value="UniProtKB-SubCell"/>
</dbReference>
<dbReference type="InterPro" id="IPR009057">
    <property type="entry name" value="Homeodomain-like_sf"/>
</dbReference>
<dbReference type="Pfam" id="PF00046">
    <property type="entry name" value="Homeodomain"/>
    <property type="match status" value="1"/>
</dbReference>
<evidence type="ECO:0000256" key="1">
    <source>
        <dbReference type="ARBA" id="ARBA00004123"/>
    </source>
</evidence>
<evidence type="ECO:0000256" key="2">
    <source>
        <dbReference type="PROSITE-ProRule" id="PRU00108"/>
    </source>
</evidence>
<keyword evidence="2 3" id="KW-0238">DNA-binding</keyword>
<dbReference type="WBParaSite" id="MBELARI_LOCUS11266">
    <property type="protein sequence ID" value="MBELARI_LOCUS11266"/>
    <property type="gene ID" value="MBELARI_LOCUS11266"/>
</dbReference>
<dbReference type="AlphaFoldDB" id="A0AAF3EBF3"/>
<keyword evidence="2 3" id="KW-0539">Nucleus</keyword>
<dbReference type="CDD" id="cd00086">
    <property type="entry name" value="homeodomain"/>
    <property type="match status" value="1"/>
</dbReference>
<evidence type="ECO:0000313" key="5">
    <source>
        <dbReference type="Proteomes" id="UP000887575"/>
    </source>
</evidence>
<keyword evidence="5" id="KW-1185">Reference proteome</keyword>
<proteinExistence type="predicted"/>
<dbReference type="SUPFAM" id="SSF46689">
    <property type="entry name" value="Homeodomain-like"/>
    <property type="match status" value="1"/>
</dbReference>
<feature type="domain" description="Homeobox" evidence="4">
    <location>
        <begin position="1"/>
        <end position="54"/>
    </location>
</feature>
<evidence type="ECO:0000313" key="6">
    <source>
        <dbReference type="WBParaSite" id="MBELARI_LOCUS11266"/>
    </source>
</evidence>
<dbReference type="InterPro" id="IPR001356">
    <property type="entry name" value="HD"/>
</dbReference>
<evidence type="ECO:0000256" key="3">
    <source>
        <dbReference type="RuleBase" id="RU000682"/>
    </source>
</evidence>
<feature type="DNA-binding region" description="Homeobox" evidence="2">
    <location>
        <begin position="3"/>
        <end position="55"/>
    </location>
</feature>
<reference evidence="6" key="1">
    <citation type="submission" date="2024-02" db="UniProtKB">
        <authorList>
            <consortium name="WormBaseParasite"/>
        </authorList>
    </citation>
    <scope>IDENTIFICATION</scope>
</reference>
<accession>A0AAF3EBF3</accession>
<protein>
    <recommendedName>
        <fullName evidence="4">Homeobox domain-containing protein</fullName>
    </recommendedName>
</protein>
<dbReference type="GO" id="GO:0003677">
    <property type="term" value="F:DNA binding"/>
    <property type="evidence" value="ECO:0007669"/>
    <property type="project" value="UniProtKB-UniRule"/>
</dbReference>
<evidence type="ECO:0000259" key="4">
    <source>
        <dbReference type="PROSITE" id="PS50071"/>
    </source>
</evidence>
<keyword evidence="2 3" id="KW-0371">Homeobox</keyword>
<organism evidence="5 6">
    <name type="scientific">Mesorhabditis belari</name>
    <dbReference type="NCBI Taxonomy" id="2138241"/>
    <lineage>
        <taxon>Eukaryota</taxon>
        <taxon>Metazoa</taxon>
        <taxon>Ecdysozoa</taxon>
        <taxon>Nematoda</taxon>
        <taxon>Chromadorea</taxon>
        <taxon>Rhabditida</taxon>
        <taxon>Rhabditina</taxon>
        <taxon>Rhabditomorpha</taxon>
        <taxon>Rhabditoidea</taxon>
        <taxon>Rhabditidae</taxon>
        <taxon>Mesorhabditinae</taxon>
        <taxon>Mesorhabditis</taxon>
    </lineage>
</organism>
<sequence length="156" mass="17872">MLHSETSNLLLEYFHLVTSRPKICEIRSLGIDLKLSFEQVQNWFMNKRAFQKMNPAECESEAECFLKNGSTTYGRLIPLREDSFFENSNENVESADTSFDSDASESETFLNASSDERGILFEEVLRLRRVVEELKMQLTGDEARSLATLATDQTQL</sequence>
<name>A0AAF3EBF3_9BILA</name>
<dbReference type="Gene3D" id="1.10.10.60">
    <property type="entry name" value="Homeodomain-like"/>
    <property type="match status" value="1"/>
</dbReference>
<comment type="subcellular location">
    <subcellularLocation>
        <location evidence="1 2 3">Nucleus</location>
    </subcellularLocation>
</comment>
<dbReference type="PROSITE" id="PS50071">
    <property type="entry name" value="HOMEOBOX_2"/>
    <property type="match status" value="1"/>
</dbReference>